<reference evidence="1 2" key="1">
    <citation type="submission" date="2019-01" db="EMBL/GenBank/DDBJ databases">
        <title>Draft genome sequences of three monokaryotic isolates of the white-rot basidiomycete fungus Dichomitus squalens.</title>
        <authorList>
            <consortium name="DOE Joint Genome Institute"/>
            <person name="Lopez S.C."/>
            <person name="Andreopoulos B."/>
            <person name="Pangilinan J."/>
            <person name="Lipzen A."/>
            <person name="Riley R."/>
            <person name="Ahrendt S."/>
            <person name="Ng V."/>
            <person name="Barry K."/>
            <person name="Daum C."/>
            <person name="Grigoriev I.V."/>
            <person name="Hilden K.S."/>
            <person name="Makela M.R."/>
            <person name="de Vries R.P."/>
        </authorList>
    </citation>
    <scope>NUCLEOTIDE SEQUENCE [LARGE SCALE GENOMIC DNA]</scope>
    <source>
        <strain evidence="1 2">CBS 464.89</strain>
    </source>
</reference>
<dbReference type="OMA" id="VEHGYME"/>
<dbReference type="GO" id="GO:0006396">
    <property type="term" value="P:RNA processing"/>
    <property type="evidence" value="ECO:0007669"/>
    <property type="project" value="InterPro"/>
</dbReference>
<accession>A0A4Q9NQB0</accession>
<sequence length="143" mass="15890">MAAAAIPPAPVLSANGQLEVFVHHSSPAAFSQDARPYGNSERLRTLGKRMLETAYMAAVRAKYPVLGHHQLEQHVVNEYPAFIAHWVNAYGWRARMRAVPQGVDLNDPQEMQMIFETYAGAVVAEDGTTILFDWVKRLVAISD</sequence>
<name>A0A4Q9NQB0_9APHY</name>
<dbReference type="AlphaFoldDB" id="A0A4Q9NQB0"/>
<dbReference type="GO" id="GO:0004525">
    <property type="term" value="F:ribonuclease III activity"/>
    <property type="evidence" value="ECO:0007669"/>
    <property type="project" value="InterPro"/>
</dbReference>
<dbReference type="Gene3D" id="1.10.1520.10">
    <property type="entry name" value="Ribonuclease III domain"/>
    <property type="match status" value="1"/>
</dbReference>
<dbReference type="InterPro" id="IPR036389">
    <property type="entry name" value="RNase_III_sf"/>
</dbReference>
<evidence type="ECO:0000313" key="2">
    <source>
        <dbReference type="Proteomes" id="UP000292082"/>
    </source>
</evidence>
<keyword evidence="2" id="KW-1185">Reference proteome</keyword>
<protein>
    <submittedName>
        <fullName evidence="1">Uncharacterized protein</fullName>
    </submittedName>
</protein>
<dbReference type="SUPFAM" id="SSF69065">
    <property type="entry name" value="RNase III domain-like"/>
    <property type="match status" value="1"/>
</dbReference>
<gene>
    <name evidence="1" type="ORF">BD310DRAFT_937267</name>
</gene>
<proteinExistence type="predicted"/>
<dbReference type="STRING" id="114155.A0A4Q9NQB0"/>
<evidence type="ECO:0000313" key="1">
    <source>
        <dbReference type="EMBL" id="TBU53812.1"/>
    </source>
</evidence>
<dbReference type="EMBL" id="ML145204">
    <property type="protein sequence ID" value="TBU53812.1"/>
    <property type="molecule type" value="Genomic_DNA"/>
</dbReference>
<dbReference type="Proteomes" id="UP000292082">
    <property type="component" value="Unassembled WGS sequence"/>
</dbReference>
<organism evidence="1 2">
    <name type="scientific">Dichomitus squalens</name>
    <dbReference type="NCBI Taxonomy" id="114155"/>
    <lineage>
        <taxon>Eukaryota</taxon>
        <taxon>Fungi</taxon>
        <taxon>Dikarya</taxon>
        <taxon>Basidiomycota</taxon>
        <taxon>Agaricomycotina</taxon>
        <taxon>Agaricomycetes</taxon>
        <taxon>Polyporales</taxon>
        <taxon>Polyporaceae</taxon>
        <taxon>Dichomitus</taxon>
    </lineage>
</organism>